<comment type="caution">
    <text evidence="2">The sequence shown here is derived from an EMBL/GenBank/DDBJ whole genome shotgun (WGS) entry which is preliminary data.</text>
</comment>
<dbReference type="InterPro" id="IPR041698">
    <property type="entry name" value="Methyltransf_25"/>
</dbReference>
<protein>
    <recommendedName>
        <fullName evidence="1">Methyltransferase domain-containing protein</fullName>
    </recommendedName>
</protein>
<dbReference type="Gene3D" id="3.40.50.150">
    <property type="entry name" value="Vaccinia Virus protein VP39"/>
    <property type="match status" value="1"/>
</dbReference>
<name>A0ABX9D900_9ACTN</name>
<dbReference type="Pfam" id="PF13649">
    <property type="entry name" value="Methyltransf_25"/>
    <property type="match status" value="1"/>
</dbReference>
<organism evidence="2 3">
    <name type="scientific">Micromonospora noduli</name>
    <dbReference type="NCBI Taxonomy" id="709876"/>
    <lineage>
        <taxon>Bacteria</taxon>
        <taxon>Bacillati</taxon>
        <taxon>Actinomycetota</taxon>
        <taxon>Actinomycetes</taxon>
        <taxon>Micromonosporales</taxon>
        <taxon>Micromonosporaceae</taxon>
        <taxon>Micromonospora</taxon>
    </lineage>
</organism>
<dbReference type="CDD" id="cd02440">
    <property type="entry name" value="AdoMet_MTases"/>
    <property type="match status" value="1"/>
</dbReference>
<feature type="domain" description="Methyltransferase" evidence="1">
    <location>
        <begin position="82"/>
        <end position="118"/>
    </location>
</feature>
<evidence type="ECO:0000313" key="3">
    <source>
        <dbReference type="Proteomes" id="UP000249045"/>
    </source>
</evidence>
<gene>
    <name evidence="2" type="ORF">MED15_00769</name>
</gene>
<dbReference type="SUPFAM" id="SSF53335">
    <property type="entry name" value="S-adenosyl-L-methionine-dependent methyltransferases"/>
    <property type="match status" value="1"/>
</dbReference>
<accession>A0ABX9D900</accession>
<reference evidence="2 3" key="1">
    <citation type="submission" date="2018-03" db="EMBL/GenBank/DDBJ databases">
        <title>Defining the species Micromonospora saelicesensis and Micromonospora noduli under the framework of genomics.</title>
        <authorList>
            <person name="Riesco R."/>
            <person name="Trujillo M.E."/>
        </authorList>
    </citation>
    <scope>NUCLEOTIDE SEQUENCE [LARGE SCALE GENOMIC DNA]</scope>
    <source>
        <strain evidence="2 3">MED15</strain>
    </source>
</reference>
<keyword evidence="3" id="KW-1185">Reference proteome</keyword>
<proteinExistence type="predicted"/>
<evidence type="ECO:0000313" key="2">
    <source>
        <dbReference type="EMBL" id="RAO25011.1"/>
    </source>
</evidence>
<sequence>MPPVNSTISLDGFDVVLRRLGGWSADQDAYGTPVGPRPATQPDHWLVHTDGRRDLLPVRRWHGPPEPEIESVAARCTGPTIDLGCGPGRLTRALAQRGLVALGVDISAEAVRLTQGRGVVALRRDVFEPLPGEGRWAHALLIDGNIGIGGDPVRLLRRCGTLIAADGTLVVEVEPPGAGLWQGQAYVLSGSSGDREQRGPVFRWARVGAEAVARTAAAAGLRVVDRFRFGPRWFAELARS</sequence>
<dbReference type="InterPro" id="IPR029063">
    <property type="entry name" value="SAM-dependent_MTases_sf"/>
</dbReference>
<evidence type="ECO:0000259" key="1">
    <source>
        <dbReference type="Pfam" id="PF13649"/>
    </source>
</evidence>
<dbReference type="EMBL" id="PYAC01000001">
    <property type="protein sequence ID" value="RAO25011.1"/>
    <property type="molecule type" value="Genomic_DNA"/>
</dbReference>
<dbReference type="Proteomes" id="UP000249045">
    <property type="component" value="Unassembled WGS sequence"/>
</dbReference>